<protein>
    <submittedName>
        <fullName evidence="1">Uncharacterized protein</fullName>
    </submittedName>
</protein>
<dbReference type="OrthoDB" id="2445069at2759"/>
<dbReference type="Proteomes" id="UP000439903">
    <property type="component" value="Unassembled WGS sequence"/>
</dbReference>
<dbReference type="EMBL" id="WTPW01000143">
    <property type="protein sequence ID" value="KAF0542507.1"/>
    <property type="molecule type" value="Genomic_DNA"/>
</dbReference>
<evidence type="ECO:0000313" key="2">
    <source>
        <dbReference type="Proteomes" id="UP000439903"/>
    </source>
</evidence>
<accession>A0A8H4ERQ7</accession>
<reference evidence="1 2" key="1">
    <citation type="journal article" date="2019" name="Environ. Microbiol.">
        <title>At the nexus of three kingdoms: the genome of the mycorrhizal fungus Gigaspora margarita provides insights into plant, endobacterial and fungal interactions.</title>
        <authorList>
            <person name="Venice F."/>
            <person name="Ghignone S."/>
            <person name="Salvioli di Fossalunga A."/>
            <person name="Amselem J."/>
            <person name="Novero M."/>
            <person name="Xianan X."/>
            <person name="Sedzielewska Toro K."/>
            <person name="Morin E."/>
            <person name="Lipzen A."/>
            <person name="Grigoriev I.V."/>
            <person name="Henrissat B."/>
            <person name="Martin F.M."/>
            <person name="Bonfante P."/>
        </authorList>
    </citation>
    <scope>NUCLEOTIDE SEQUENCE [LARGE SCALE GENOMIC DNA]</scope>
    <source>
        <strain evidence="1 2">BEG34</strain>
    </source>
</reference>
<sequence>MVNYFAHYHYTILALPDINEIFDIDKEVQEVNMNLDENNVDNILDFILDAKKYVGHMWEVLDDDALAPEKTLEAERVKYFLLPASWSYISSICKLFSMEQWNDANEVVLHSPQ</sequence>
<keyword evidence="2" id="KW-1185">Reference proteome</keyword>
<gene>
    <name evidence="1" type="ORF">F8M41_004606</name>
</gene>
<organism evidence="1 2">
    <name type="scientific">Gigaspora margarita</name>
    <dbReference type="NCBI Taxonomy" id="4874"/>
    <lineage>
        <taxon>Eukaryota</taxon>
        <taxon>Fungi</taxon>
        <taxon>Fungi incertae sedis</taxon>
        <taxon>Mucoromycota</taxon>
        <taxon>Glomeromycotina</taxon>
        <taxon>Glomeromycetes</taxon>
        <taxon>Diversisporales</taxon>
        <taxon>Gigasporaceae</taxon>
        <taxon>Gigaspora</taxon>
    </lineage>
</organism>
<comment type="caution">
    <text evidence="1">The sequence shown here is derived from an EMBL/GenBank/DDBJ whole genome shotgun (WGS) entry which is preliminary data.</text>
</comment>
<proteinExistence type="predicted"/>
<evidence type="ECO:0000313" key="1">
    <source>
        <dbReference type="EMBL" id="KAF0542507.1"/>
    </source>
</evidence>
<name>A0A8H4ERQ7_GIGMA</name>
<dbReference type="AlphaFoldDB" id="A0A8H4ERQ7"/>